<name>A0A9E7JBG9_9LILI</name>
<accession>A0A9E7JBG9</accession>
<protein>
    <submittedName>
        <fullName evidence="2">Uncharacterized protein</fullName>
    </submittedName>
</protein>
<feature type="non-terminal residue" evidence="2">
    <location>
        <position position="1"/>
    </location>
</feature>
<organism evidence="2 3">
    <name type="scientific">Musa troglodytarum</name>
    <name type="common">fe'i banana</name>
    <dbReference type="NCBI Taxonomy" id="320322"/>
    <lineage>
        <taxon>Eukaryota</taxon>
        <taxon>Viridiplantae</taxon>
        <taxon>Streptophyta</taxon>
        <taxon>Embryophyta</taxon>
        <taxon>Tracheophyta</taxon>
        <taxon>Spermatophyta</taxon>
        <taxon>Magnoliopsida</taxon>
        <taxon>Liliopsida</taxon>
        <taxon>Zingiberales</taxon>
        <taxon>Musaceae</taxon>
        <taxon>Musa</taxon>
    </lineage>
</organism>
<evidence type="ECO:0000256" key="1">
    <source>
        <dbReference type="SAM" id="MobiDB-lite"/>
    </source>
</evidence>
<feature type="region of interest" description="Disordered" evidence="1">
    <location>
        <begin position="1"/>
        <end position="20"/>
    </location>
</feature>
<gene>
    <name evidence="2" type="ORF">MUK42_33645</name>
</gene>
<sequence>RPGNSMTLPTSPPVLSTSTQLLSRSQQRMKRGMKLEQKETCLISETNLEHQKIPVQKRLLALSISQLSFLQLMNLIRL</sequence>
<proteinExistence type="predicted"/>
<dbReference type="Proteomes" id="UP001055439">
    <property type="component" value="Chromosome 1"/>
</dbReference>
<keyword evidence="3" id="KW-1185">Reference proteome</keyword>
<dbReference type="EMBL" id="CP097502">
    <property type="protein sequence ID" value="URD74924.1"/>
    <property type="molecule type" value="Genomic_DNA"/>
</dbReference>
<dbReference type="AlphaFoldDB" id="A0A9E7JBG9"/>
<evidence type="ECO:0000313" key="3">
    <source>
        <dbReference type="Proteomes" id="UP001055439"/>
    </source>
</evidence>
<evidence type="ECO:0000313" key="2">
    <source>
        <dbReference type="EMBL" id="URD74924.1"/>
    </source>
</evidence>
<reference evidence="2" key="1">
    <citation type="submission" date="2022-05" db="EMBL/GenBank/DDBJ databases">
        <title>The Musa troglodytarum L. genome provides insights into the mechanism of non-climacteric behaviour and enrichment of carotenoids.</title>
        <authorList>
            <person name="Wang J."/>
        </authorList>
    </citation>
    <scope>NUCLEOTIDE SEQUENCE</scope>
    <source>
        <tissue evidence="2">Leaf</tissue>
    </source>
</reference>